<keyword evidence="9" id="KW-1185">Reference proteome</keyword>
<name>A0A2P6CDV3_9FLAO</name>
<sequence>MTSLKKKSLTGLIWDFVGKLGLQGVGFFVSIILARILLPEDFGLLAIITVFINLANVFLDFGFSTALVQRSKVTEEHYASVFFMNVIMGFFLGGLVFLAAPFVANFYEKEVLTDLIKVMSLSFVINSFGNVTRAYLRRAMNFKLMSITSLISAFISGFIAVFMAYNGFGIWSLVTQILISEILNNTLIYFLSKFRFKLVFSITAVKELWGFSSKIFLTGILDTIFINLDSLIIGKILNPVTLGYYYRSKSLENFSFRYTATTLSNILLPSLSSIKNEPIFYKTTVLKLFKLISFISFLACGLLLVGAHEIIVLLFSAKWEPSVVLFQIIIFGAFAPQIFNLFYNILLSKGLSGLYLKINIFNKVLFFANFGFLFYANLNSYLIGFVCAQILVFITGLIIISNKINFKNQLYFISIKNIAIYLISLAIVLTLKSCFYLQILLLDLIIFTTTFLGVFLAFYFLFMKNDFILIINEIKELLNIKKKNA</sequence>
<feature type="transmembrane region" description="Helical" evidence="7">
    <location>
        <begin position="170"/>
        <end position="191"/>
    </location>
</feature>
<evidence type="ECO:0000256" key="7">
    <source>
        <dbReference type="SAM" id="Phobius"/>
    </source>
</evidence>
<evidence type="ECO:0008006" key="10">
    <source>
        <dbReference type="Google" id="ProtNLM"/>
    </source>
</evidence>
<evidence type="ECO:0000256" key="2">
    <source>
        <dbReference type="ARBA" id="ARBA00007430"/>
    </source>
</evidence>
<keyword evidence="6 7" id="KW-0472">Membrane</keyword>
<accession>A0A2P6CDV3</accession>
<evidence type="ECO:0000313" key="8">
    <source>
        <dbReference type="EMBL" id="PQJ73089.1"/>
    </source>
</evidence>
<evidence type="ECO:0000256" key="4">
    <source>
        <dbReference type="ARBA" id="ARBA00022692"/>
    </source>
</evidence>
<protein>
    <recommendedName>
        <fullName evidence="10">Lipopolysaccharide biosynthesis protein</fullName>
    </recommendedName>
</protein>
<evidence type="ECO:0000256" key="1">
    <source>
        <dbReference type="ARBA" id="ARBA00004651"/>
    </source>
</evidence>
<evidence type="ECO:0000256" key="3">
    <source>
        <dbReference type="ARBA" id="ARBA00022475"/>
    </source>
</evidence>
<dbReference type="AlphaFoldDB" id="A0A2P6CDV3"/>
<feature type="transmembrane region" description="Helical" evidence="7">
    <location>
        <begin position="144"/>
        <end position="164"/>
    </location>
</feature>
<feature type="transmembrane region" description="Helical" evidence="7">
    <location>
        <begin position="80"/>
        <end position="103"/>
    </location>
</feature>
<dbReference type="EMBL" id="MSCK01000001">
    <property type="protein sequence ID" value="PQJ73089.1"/>
    <property type="molecule type" value="Genomic_DNA"/>
</dbReference>
<keyword evidence="5 7" id="KW-1133">Transmembrane helix</keyword>
<feature type="transmembrane region" description="Helical" evidence="7">
    <location>
        <begin position="435"/>
        <end position="462"/>
    </location>
</feature>
<dbReference type="Pfam" id="PF13440">
    <property type="entry name" value="Polysacc_synt_3"/>
    <property type="match status" value="1"/>
</dbReference>
<dbReference type="RefSeq" id="WP_105048755.1">
    <property type="nucleotide sequence ID" value="NZ_CP150661.1"/>
</dbReference>
<feature type="transmembrane region" description="Helical" evidence="7">
    <location>
        <begin position="12"/>
        <end position="38"/>
    </location>
</feature>
<dbReference type="OrthoDB" id="9770347at2"/>
<dbReference type="PANTHER" id="PTHR30250">
    <property type="entry name" value="PST FAMILY PREDICTED COLANIC ACID TRANSPORTER"/>
    <property type="match status" value="1"/>
</dbReference>
<feature type="transmembrane region" description="Helical" evidence="7">
    <location>
        <begin position="44"/>
        <end position="68"/>
    </location>
</feature>
<feature type="transmembrane region" description="Helical" evidence="7">
    <location>
        <begin position="291"/>
        <end position="317"/>
    </location>
</feature>
<reference evidence="8 9" key="1">
    <citation type="submission" date="2016-12" db="EMBL/GenBank/DDBJ databases">
        <title>Trade-off between light-utilization and light-protection in marine flavobacteria.</title>
        <authorList>
            <person name="Kumagai Y."/>
            <person name="Yoshizawa S."/>
            <person name="Kogure K."/>
            <person name="Iwasaki W."/>
        </authorList>
    </citation>
    <scope>NUCLEOTIDE SEQUENCE [LARGE SCALE GENOMIC DNA]</scope>
    <source>
        <strain evidence="8 9">KCTC 12100</strain>
    </source>
</reference>
<keyword evidence="4 7" id="KW-0812">Transmembrane</keyword>
<evidence type="ECO:0000256" key="6">
    <source>
        <dbReference type="ARBA" id="ARBA00023136"/>
    </source>
</evidence>
<dbReference type="Proteomes" id="UP000247345">
    <property type="component" value="Unassembled WGS sequence"/>
</dbReference>
<evidence type="ECO:0000256" key="5">
    <source>
        <dbReference type="ARBA" id="ARBA00022989"/>
    </source>
</evidence>
<keyword evidence="3" id="KW-1003">Cell membrane</keyword>
<evidence type="ECO:0000313" key="9">
    <source>
        <dbReference type="Proteomes" id="UP000247345"/>
    </source>
</evidence>
<dbReference type="GO" id="GO:0005886">
    <property type="term" value="C:plasma membrane"/>
    <property type="evidence" value="ECO:0007669"/>
    <property type="project" value="UniProtKB-SubCell"/>
</dbReference>
<feature type="transmembrane region" description="Helical" evidence="7">
    <location>
        <begin position="381"/>
        <end position="401"/>
    </location>
</feature>
<comment type="caution">
    <text evidence="8">The sequence shown here is derived from an EMBL/GenBank/DDBJ whole genome shotgun (WGS) entry which is preliminary data.</text>
</comment>
<dbReference type="InterPro" id="IPR050833">
    <property type="entry name" value="Poly_Biosynth_Transport"/>
</dbReference>
<dbReference type="PANTHER" id="PTHR30250:SF10">
    <property type="entry name" value="LIPOPOLYSACCHARIDE BIOSYNTHESIS PROTEIN WZXC"/>
    <property type="match status" value="1"/>
</dbReference>
<organism evidence="8 9">
    <name type="scientific">Polaribacter butkevichii</name>
    <dbReference type="NCBI Taxonomy" id="218490"/>
    <lineage>
        <taxon>Bacteria</taxon>
        <taxon>Pseudomonadati</taxon>
        <taxon>Bacteroidota</taxon>
        <taxon>Flavobacteriia</taxon>
        <taxon>Flavobacteriales</taxon>
        <taxon>Flavobacteriaceae</taxon>
    </lineage>
</organism>
<gene>
    <name evidence="8" type="ORF">BTO14_07380</name>
</gene>
<comment type="subcellular location">
    <subcellularLocation>
        <location evidence="1">Cell membrane</location>
        <topology evidence="1">Multi-pass membrane protein</topology>
    </subcellularLocation>
</comment>
<feature type="transmembrane region" description="Helical" evidence="7">
    <location>
        <begin position="323"/>
        <end position="342"/>
    </location>
</feature>
<proteinExistence type="inferred from homology"/>
<dbReference type="CDD" id="cd13127">
    <property type="entry name" value="MATE_tuaB_like"/>
    <property type="match status" value="1"/>
</dbReference>
<feature type="transmembrane region" description="Helical" evidence="7">
    <location>
        <begin position="115"/>
        <end position="132"/>
    </location>
</feature>
<feature type="transmembrane region" description="Helical" evidence="7">
    <location>
        <begin position="410"/>
        <end position="429"/>
    </location>
</feature>
<feature type="transmembrane region" description="Helical" evidence="7">
    <location>
        <begin position="354"/>
        <end position="375"/>
    </location>
</feature>
<comment type="similarity">
    <text evidence="2">Belongs to the polysaccharide synthase family.</text>
</comment>